<protein>
    <submittedName>
        <fullName evidence="1">Uncharacterized protein</fullName>
    </submittedName>
</protein>
<reference evidence="1" key="2">
    <citation type="journal article" date="2015" name="Data Brief">
        <title>Shoot transcriptome of the giant reed, Arundo donax.</title>
        <authorList>
            <person name="Barrero R.A."/>
            <person name="Guerrero F.D."/>
            <person name="Moolhuijzen P."/>
            <person name="Goolsby J.A."/>
            <person name="Tidwell J."/>
            <person name="Bellgard S.E."/>
            <person name="Bellgard M.I."/>
        </authorList>
    </citation>
    <scope>NUCLEOTIDE SEQUENCE</scope>
    <source>
        <tissue evidence="1">Shoot tissue taken approximately 20 cm above the soil surface</tissue>
    </source>
</reference>
<proteinExistence type="predicted"/>
<dbReference type="EMBL" id="GBRH01181550">
    <property type="protein sequence ID" value="JAE16346.1"/>
    <property type="molecule type" value="Transcribed_RNA"/>
</dbReference>
<name>A0A0A9G1D0_ARUDO</name>
<evidence type="ECO:0000313" key="1">
    <source>
        <dbReference type="EMBL" id="JAE16346.1"/>
    </source>
</evidence>
<dbReference type="AlphaFoldDB" id="A0A0A9G1D0"/>
<sequence>MINHLNNIVRRILVNPFFGPRCHQAYWYFQQ</sequence>
<reference evidence="1" key="1">
    <citation type="submission" date="2014-09" db="EMBL/GenBank/DDBJ databases">
        <authorList>
            <person name="Magalhaes I.L.F."/>
            <person name="Oliveira U."/>
            <person name="Santos F.R."/>
            <person name="Vidigal T.H.D.A."/>
            <person name="Brescovit A.D."/>
            <person name="Santos A.J."/>
        </authorList>
    </citation>
    <scope>NUCLEOTIDE SEQUENCE</scope>
    <source>
        <tissue evidence="1">Shoot tissue taken approximately 20 cm above the soil surface</tissue>
    </source>
</reference>
<organism evidence="1">
    <name type="scientific">Arundo donax</name>
    <name type="common">Giant reed</name>
    <name type="synonym">Donax arundinaceus</name>
    <dbReference type="NCBI Taxonomy" id="35708"/>
    <lineage>
        <taxon>Eukaryota</taxon>
        <taxon>Viridiplantae</taxon>
        <taxon>Streptophyta</taxon>
        <taxon>Embryophyta</taxon>
        <taxon>Tracheophyta</taxon>
        <taxon>Spermatophyta</taxon>
        <taxon>Magnoliopsida</taxon>
        <taxon>Liliopsida</taxon>
        <taxon>Poales</taxon>
        <taxon>Poaceae</taxon>
        <taxon>PACMAD clade</taxon>
        <taxon>Arundinoideae</taxon>
        <taxon>Arundineae</taxon>
        <taxon>Arundo</taxon>
    </lineage>
</organism>
<accession>A0A0A9G1D0</accession>